<dbReference type="Pfam" id="PF13911">
    <property type="entry name" value="AhpC-TSA_2"/>
    <property type="match status" value="1"/>
</dbReference>
<accession>A0A7N6B6S0</accession>
<evidence type="ECO:0000256" key="5">
    <source>
        <dbReference type="ARBA" id="ARBA00023787"/>
    </source>
</evidence>
<dbReference type="PANTHER" id="PTHR28630:SF31">
    <property type="entry name" value="PEROXIREDOXIN-LIKE 2A"/>
    <property type="match status" value="1"/>
</dbReference>
<reference evidence="9" key="2">
    <citation type="submission" date="2025-08" db="UniProtKB">
        <authorList>
            <consortium name="Ensembl"/>
        </authorList>
    </citation>
    <scope>IDENTIFICATION</scope>
</reference>
<evidence type="ECO:0000256" key="8">
    <source>
        <dbReference type="ARBA" id="ARBA00032129"/>
    </source>
</evidence>
<reference evidence="9" key="1">
    <citation type="submission" date="2021-04" db="EMBL/GenBank/DDBJ databases">
        <authorList>
            <consortium name="Wellcome Sanger Institute Data Sharing"/>
        </authorList>
    </citation>
    <scope>NUCLEOTIDE SEQUENCE [LARGE SCALE GENOMIC DNA]</scope>
</reference>
<keyword evidence="10" id="KW-1185">Reference proteome</keyword>
<dbReference type="Ensembl" id="ENSATET00000062769.2">
    <property type="protein sequence ID" value="ENSATEP00000058259.2"/>
    <property type="gene ID" value="ENSATEG00000001987.3"/>
</dbReference>
<dbReference type="CDD" id="cd02970">
    <property type="entry name" value="PRX_like2"/>
    <property type="match status" value="1"/>
</dbReference>
<evidence type="ECO:0000256" key="1">
    <source>
        <dbReference type="ARBA" id="ARBA00004496"/>
    </source>
</evidence>
<evidence type="ECO:0000256" key="7">
    <source>
        <dbReference type="ARBA" id="ARBA00032058"/>
    </source>
</evidence>
<keyword evidence="2" id="KW-0963">Cytoplasm</keyword>
<comment type="subcellular location">
    <subcellularLocation>
        <location evidence="1">Cytoplasm</location>
    </subcellularLocation>
</comment>
<dbReference type="InParanoid" id="A0A7N6B6S0"/>
<evidence type="ECO:0000256" key="2">
    <source>
        <dbReference type="ARBA" id="ARBA00022490"/>
    </source>
</evidence>
<evidence type="ECO:0000256" key="6">
    <source>
        <dbReference type="ARBA" id="ARBA00023849"/>
    </source>
</evidence>
<name>A0A7N6B6S0_ANATE</name>
<evidence type="ECO:0000313" key="9">
    <source>
        <dbReference type="Ensembl" id="ENSATEP00000058259.2"/>
    </source>
</evidence>
<keyword evidence="4" id="KW-0676">Redox-active center</keyword>
<dbReference type="GO" id="GO:0016209">
    <property type="term" value="F:antioxidant activity"/>
    <property type="evidence" value="ECO:0007669"/>
    <property type="project" value="UniProtKB-KW"/>
</dbReference>
<dbReference type="AlphaFoldDB" id="A0A7N6B6S0"/>
<comment type="similarity">
    <text evidence="5">Belongs to the peroxiredoxin-like PRXL2 family. PRXL2A subfamily.</text>
</comment>
<protein>
    <recommendedName>
        <fullName evidence="6">Peroxiredoxin-like 2A</fullName>
    </recommendedName>
    <alternativeName>
        <fullName evidence="8">Peroxiredoxin-like 2 activated in M-CSF stimulated monocytes</fullName>
    </alternativeName>
    <alternativeName>
        <fullName evidence="7">Redox-regulatory protein FAM213A</fullName>
    </alternativeName>
</protein>
<reference evidence="9" key="3">
    <citation type="submission" date="2025-09" db="UniProtKB">
        <authorList>
            <consortium name="Ensembl"/>
        </authorList>
    </citation>
    <scope>IDENTIFICATION</scope>
</reference>
<proteinExistence type="inferred from homology"/>
<dbReference type="PANTHER" id="PTHR28630">
    <property type="match status" value="1"/>
</dbReference>
<evidence type="ECO:0000256" key="3">
    <source>
        <dbReference type="ARBA" id="ARBA00022862"/>
    </source>
</evidence>
<sequence length="221" mass="25339">IFKSYSYMFLTGGAWSRFRAMVTVTMVLKAVSLYVAELISSITDWFQTKPAWASLEVLENTDLKSTGGEEHKAKALWEKTGAVIMVEAAELSSLQSQLQELEIPLFAVVKENLSKEVDCFKKYFSGMVYVDEKRNFYGPQKRWMFLSMFLRIGVWKNIWRAHRKGFRGNLRGEGLVLGGVFVIGPGDEGILLEHREKEFGDKVNMLAVLKTVRKMRDYMAR</sequence>
<dbReference type="InterPro" id="IPR032801">
    <property type="entry name" value="PXL2A/B/C"/>
</dbReference>
<dbReference type="Proteomes" id="UP000265040">
    <property type="component" value="Chromosome 15"/>
</dbReference>
<evidence type="ECO:0000256" key="4">
    <source>
        <dbReference type="ARBA" id="ARBA00023284"/>
    </source>
</evidence>
<dbReference type="GeneTree" id="ENSGT00940000164872"/>
<dbReference type="GO" id="GO:0005737">
    <property type="term" value="C:cytoplasm"/>
    <property type="evidence" value="ECO:0007669"/>
    <property type="project" value="UniProtKB-SubCell"/>
</dbReference>
<evidence type="ECO:0000313" key="10">
    <source>
        <dbReference type="Proteomes" id="UP000265040"/>
    </source>
</evidence>
<organism evidence="9 10">
    <name type="scientific">Anabas testudineus</name>
    <name type="common">Climbing perch</name>
    <name type="synonym">Anthias testudineus</name>
    <dbReference type="NCBI Taxonomy" id="64144"/>
    <lineage>
        <taxon>Eukaryota</taxon>
        <taxon>Metazoa</taxon>
        <taxon>Chordata</taxon>
        <taxon>Craniata</taxon>
        <taxon>Vertebrata</taxon>
        <taxon>Euteleostomi</taxon>
        <taxon>Actinopterygii</taxon>
        <taxon>Neopterygii</taxon>
        <taxon>Teleostei</taxon>
        <taxon>Neoteleostei</taxon>
        <taxon>Acanthomorphata</taxon>
        <taxon>Anabantaria</taxon>
        <taxon>Anabantiformes</taxon>
        <taxon>Anabantoidei</taxon>
        <taxon>Anabantidae</taxon>
        <taxon>Anabas</taxon>
    </lineage>
</organism>
<keyword evidence="3" id="KW-0049">Antioxidant</keyword>